<dbReference type="Pfam" id="PF10604">
    <property type="entry name" value="Polyketide_cyc2"/>
    <property type="match status" value="1"/>
</dbReference>
<evidence type="ECO:0000313" key="3">
    <source>
        <dbReference type="EMBL" id="SNS99701.1"/>
    </source>
</evidence>
<dbReference type="AlphaFoldDB" id="A0A239J1B1"/>
<dbReference type="Gene3D" id="3.30.530.20">
    <property type="match status" value="1"/>
</dbReference>
<dbReference type="RefSeq" id="WP_089356660.1">
    <property type="nucleotide sequence ID" value="NZ_FZPD01000003.1"/>
</dbReference>
<protein>
    <submittedName>
        <fullName evidence="3">Effector-binding domain-containing protein</fullName>
    </submittedName>
</protein>
<dbReference type="SMART" id="SM00871">
    <property type="entry name" value="AraC_E_bind"/>
    <property type="match status" value="1"/>
</dbReference>
<dbReference type="InterPro" id="IPR023393">
    <property type="entry name" value="START-like_dom_sf"/>
</dbReference>
<dbReference type="CDD" id="cd07818">
    <property type="entry name" value="SRPBCC_1"/>
    <property type="match status" value="1"/>
</dbReference>
<feature type="transmembrane region" description="Helical" evidence="1">
    <location>
        <begin position="6"/>
        <end position="24"/>
    </location>
</feature>
<keyword evidence="4" id="KW-1185">Reference proteome</keyword>
<dbReference type="EMBL" id="FZPD01000003">
    <property type="protein sequence ID" value="SNS99701.1"/>
    <property type="molecule type" value="Genomic_DNA"/>
</dbReference>
<dbReference type="InterPro" id="IPR010499">
    <property type="entry name" value="AraC_E-bd"/>
</dbReference>
<gene>
    <name evidence="3" type="ORF">SAMN05421640_1941</name>
</gene>
<name>A0A239J1B1_EKHLU</name>
<sequence length="334" mass="37047">MKVLKIIGIIILVIVIIGIVATVFGPTESHVERSVTIDAPVETVFKEVNGFRTFDQFSAWSEVDTTAKVIIEGPATGVGASYRWDSDNSDLGKGSIEIIESDENMMVKSKMKFEGYPGEPTASWILNEEDGKTVVTYTYDETNISGIGKLFAYGIDGMLGPMYERTLEKLKSRIESRPEFTYQIDQVETEAMPYIGSQVTSSSDPQMIGEVMGETYEKVFEYLNANNIEMQGAPISININYDEQSAEMICAVPVGEGASPGDDLVGGMTYEGAALKTVYLGNYDNIGDAHEDLNAYISYYGYDRNGQPWEEYITDPMSEPDTSKWMTNVYYPVK</sequence>
<keyword evidence="1" id="KW-1133">Transmembrane helix</keyword>
<dbReference type="Gene3D" id="3.20.80.10">
    <property type="entry name" value="Regulatory factor, effector binding domain"/>
    <property type="match status" value="1"/>
</dbReference>
<organism evidence="3 4">
    <name type="scientific">Ekhidna lutea</name>
    <dbReference type="NCBI Taxonomy" id="447679"/>
    <lineage>
        <taxon>Bacteria</taxon>
        <taxon>Pseudomonadati</taxon>
        <taxon>Bacteroidota</taxon>
        <taxon>Cytophagia</taxon>
        <taxon>Cytophagales</taxon>
        <taxon>Reichenbachiellaceae</taxon>
        <taxon>Ekhidna</taxon>
    </lineage>
</organism>
<accession>A0A239J1B1</accession>
<evidence type="ECO:0000256" key="1">
    <source>
        <dbReference type="SAM" id="Phobius"/>
    </source>
</evidence>
<proteinExistence type="predicted"/>
<dbReference type="SUPFAM" id="SSF55961">
    <property type="entry name" value="Bet v1-like"/>
    <property type="match status" value="1"/>
</dbReference>
<reference evidence="3 4" key="1">
    <citation type="submission" date="2017-06" db="EMBL/GenBank/DDBJ databases">
        <authorList>
            <person name="Kim H.J."/>
            <person name="Triplett B.A."/>
        </authorList>
    </citation>
    <scope>NUCLEOTIDE SEQUENCE [LARGE SCALE GENOMIC DNA]</scope>
    <source>
        <strain evidence="3 4">DSM 19307</strain>
    </source>
</reference>
<dbReference type="SUPFAM" id="SSF55136">
    <property type="entry name" value="Probable bacterial effector-binding domain"/>
    <property type="match status" value="1"/>
</dbReference>
<dbReference type="OrthoDB" id="9807923at2"/>
<keyword evidence="1" id="KW-0472">Membrane</keyword>
<keyword evidence="1" id="KW-0812">Transmembrane</keyword>
<evidence type="ECO:0000313" key="4">
    <source>
        <dbReference type="Proteomes" id="UP000198393"/>
    </source>
</evidence>
<dbReference type="InterPro" id="IPR019587">
    <property type="entry name" value="Polyketide_cyclase/dehydratase"/>
</dbReference>
<dbReference type="InterPro" id="IPR011256">
    <property type="entry name" value="Reg_factor_effector_dom_sf"/>
</dbReference>
<dbReference type="Proteomes" id="UP000198393">
    <property type="component" value="Unassembled WGS sequence"/>
</dbReference>
<evidence type="ECO:0000259" key="2">
    <source>
        <dbReference type="SMART" id="SM00871"/>
    </source>
</evidence>
<feature type="domain" description="AraC effector-binding" evidence="2">
    <location>
        <begin position="182"/>
        <end position="334"/>
    </location>
</feature>